<dbReference type="InterPro" id="IPR001509">
    <property type="entry name" value="Epimerase_deHydtase"/>
</dbReference>
<dbReference type="Gene3D" id="3.90.25.10">
    <property type="entry name" value="UDP-galactose 4-epimerase, domain 1"/>
    <property type="match status" value="1"/>
</dbReference>
<dbReference type="UniPathway" id="UPA00128">
    <property type="reaction ID" value="UER00191"/>
</dbReference>
<feature type="binding site" evidence="5">
    <location>
        <position position="198"/>
    </location>
    <ligand>
        <name>substrate</name>
    </ligand>
</feature>
<keyword evidence="2 5" id="KW-0521">NADP</keyword>
<proteinExistence type="inferred from homology"/>
<dbReference type="GO" id="GO:0050577">
    <property type="term" value="F:GDP-L-fucose synthase activity"/>
    <property type="evidence" value="ECO:0007669"/>
    <property type="project" value="UniProtKB-UniRule"/>
</dbReference>
<evidence type="ECO:0000313" key="7">
    <source>
        <dbReference type="EMBL" id="PSW03856.1"/>
    </source>
</evidence>
<dbReference type="Gene3D" id="3.40.50.720">
    <property type="entry name" value="NAD(P)-binding Rossmann-like Domain"/>
    <property type="match status" value="1"/>
</dbReference>
<dbReference type="HAMAP" id="MF_00956">
    <property type="entry name" value="GDP_fucose_synth"/>
    <property type="match status" value="1"/>
</dbReference>
<keyword evidence="3 5" id="KW-0560">Oxidoreductase</keyword>
<feature type="binding site" evidence="5">
    <location>
        <position position="205"/>
    </location>
    <ligand>
        <name>substrate</name>
    </ligand>
</feature>
<evidence type="ECO:0000256" key="5">
    <source>
        <dbReference type="HAMAP-Rule" id="MF_00956"/>
    </source>
</evidence>
<feature type="binding site" evidence="5">
    <location>
        <begin position="159"/>
        <end position="162"/>
    </location>
    <ligand>
        <name>NADP(+)</name>
        <dbReference type="ChEBI" id="CHEBI:58349"/>
    </ligand>
</feature>
<evidence type="ECO:0000256" key="2">
    <source>
        <dbReference type="ARBA" id="ARBA00022857"/>
    </source>
</evidence>
<feature type="active site" description="Proton donor/acceptor" evidence="5">
    <location>
        <position position="132"/>
    </location>
</feature>
<dbReference type="OrthoDB" id="9811425at2"/>
<feature type="binding site" evidence="5">
    <location>
        <begin position="7"/>
        <end position="13"/>
    </location>
    <ligand>
        <name>NADP(+)</name>
        <dbReference type="ChEBI" id="CHEBI:58349"/>
    </ligand>
</feature>
<dbReference type="Pfam" id="PF01370">
    <property type="entry name" value="Epimerase"/>
    <property type="match status" value="1"/>
</dbReference>
<dbReference type="GO" id="GO:0042351">
    <property type="term" value="P:'de novo' GDP-L-fucose biosynthetic process"/>
    <property type="evidence" value="ECO:0007669"/>
    <property type="project" value="UniProtKB-UniRule"/>
</dbReference>
<dbReference type="RefSeq" id="WP_107284289.1">
    <property type="nucleotide sequence ID" value="NZ_PYMC01000012.1"/>
</dbReference>
<reference evidence="7 8" key="1">
    <citation type="submission" date="2018-03" db="EMBL/GenBank/DDBJ databases">
        <title>Whole genome sequencing of Histamine producing bacteria.</title>
        <authorList>
            <person name="Butler K."/>
        </authorList>
    </citation>
    <scope>NUCLEOTIDE SEQUENCE [LARGE SCALE GENOMIC DNA]</scope>
    <source>
        <strain evidence="7 8">DSM 16190</strain>
    </source>
</reference>
<dbReference type="GO" id="GO:0070401">
    <property type="term" value="F:NADP+ binding"/>
    <property type="evidence" value="ECO:0007669"/>
    <property type="project" value="UniProtKB-UniRule"/>
</dbReference>
<sequence>MKIFLTGGTGMVGRNISALAEQKGYQVYAPGRNELDLSSMSAVQNYLSELQPDIVIHCAGLVGGIQANIAAPYDFCFQNLQMGMSVIQAAYAAGIKKLINLGSSCMYPRFAENPLKEEQILTGELEPTNEGYAVAKVAVARLADYLSSQYGVEYKTYIPCNLYGYWDKFDPKKSHMIPAVIRKLDTAVRDGCETVDIWGDGLARREFMFAEDLAAFILFSLDKFSEVPSNINVGLGTDYSINEFYEAIAKAVRYEGRFVHDLSKPAGMKQKLVDISKQTQLGWSPKTSLEEGIRKTYEFYLKEVL</sequence>
<accession>A0A2T3MV68</accession>
<feature type="binding site" evidence="5">
    <location>
        <position position="136"/>
    </location>
    <ligand>
        <name>NADP(+)</name>
        <dbReference type="ChEBI" id="CHEBI:58349"/>
    </ligand>
</feature>
<comment type="catalytic activity">
    <reaction evidence="5">
        <text>GDP-beta-L-fucose + NADP(+) = GDP-4-dehydro-alpha-D-rhamnose + NADPH + H(+)</text>
        <dbReference type="Rhea" id="RHEA:18885"/>
        <dbReference type="ChEBI" id="CHEBI:15378"/>
        <dbReference type="ChEBI" id="CHEBI:57273"/>
        <dbReference type="ChEBI" id="CHEBI:57783"/>
        <dbReference type="ChEBI" id="CHEBI:57964"/>
        <dbReference type="ChEBI" id="CHEBI:58349"/>
        <dbReference type="EC" id="1.1.1.271"/>
    </reaction>
</comment>
<dbReference type="AlphaFoldDB" id="A0A2T3MV68"/>
<organism evidence="7 8">
    <name type="scientific">Photobacterium lipolyticum</name>
    <dbReference type="NCBI Taxonomy" id="266810"/>
    <lineage>
        <taxon>Bacteria</taxon>
        <taxon>Pseudomonadati</taxon>
        <taxon>Pseudomonadota</taxon>
        <taxon>Gammaproteobacteria</taxon>
        <taxon>Vibrionales</taxon>
        <taxon>Vibrionaceae</taxon>
        <taxon>Photobacterium</taxon>
    </lineage>
</organism>
<dbReference type="CDD" id="cd05239">
    <property type="entry name" value="GDP_FS_SDR_e"/>
    <property type="match status" value="1"/>
</dbReference>
<evidence type="ECO:0000256" key="3">
    <source>
        <dbReference type="ARBA" id="ARBA00023002"/>
    </source>
</evidence>
<dbReference type="InterPro" id="IPR036291">
    <property type="entry name" value="NAD(P)-bd_dom_sf"/>
</dbReference>
<dbReference type="EMBL" id="PYMC01000012">
    <property type="protein sequence ID" value="PSW03856.1"/>
    <property type="molecule type" value="Genomic_DNA"/>
</dbReference>
<feature type="binding site" evidence="5">
    <location>
        <position position="183"/>
    </location>
    <ligand>
        <name>substrate</name>
    </ligand>
</feature>
<dbReference type="PANTHER" id="PTHR43238:SF1">
    <property type="entry name" value="GDP-L-FUCOSE SYNTHASE"/>
    <property type="match status" value="1"/>
</dbReference>
<dbReference type="GO" id="GO:0016853">
    <property type="term" value="F:isomerase activity"/>
    <property type="evidence" value="ECO:0007669"/>
    <property type="project" value="UniProtKB-KW"/>
</dbReference>
<gene>
    <name evidence="5" type="primary">fcl</name>
    <name evidence="7" type="ORF">C9I89_15810</name>
</gene>
<comment type="pathway">
    <text evidence="5">Nucleotide-sugar biosynthesis; GDP-L-fucose biosynthesis via de novo pathway; GDP-L-fucose from GDP-alpha-D-mannose: step 2/2.</text>
</comment>
<evidence type="ECO:0000259" key="6">
    <source>
        <dbReference type="Pfam" id="PF01370"/>
    </source>
</evidence>
<evidence type="ECO:0000313" key="8">
    <source>
        <dbReference type="Proteomes" id="UP000240904"/>
    </source>
</evidence>
<protein>
    <recommendedName>
        <fullName evidence="5">GDP-L-fucose synthase</fullName>
        <ecNumber evidence="5">1.1.1.271</ecNumber>
    </recommendedName>
    <alternativeName>
        <fullName evidence="5">GDP-4-keto-6-deoxy-D-mannose-3,5-epimerase-4-reductase</fullName>
    </alternativeName>
</protein>
<evidence type="ECO:0000256" key="1">
    <source>
        <dbReference type="ARBA" id="ARBA00005959"/>
    </source>
</evidence>
<feature type="binding site" evidence="5">
    <location>
        <position position="175"/>
    </location>
    <ligand>
        <name>NADP(+)</name>
        <dbReference type="ChEBI" id="CHEBI:58349"/>
    </ligand>
</feature>
<keyword evidence="5" id="KW-0511">Multifunctional enzyme</keyword>
<feature type="site" description="Important for catalytic activity" evidence="5">
    <location>
        <position position="103"/>
    </location>
</feature>
<evidence type="ECO:0000256" key="4">
    <source>
        <dbReference type="ARBA" id="ARBA00023235"/>
    </source>
</evidence>
<dbReference type="InterPro" id="IPR028614">
    <property type="entry name" value="GDP_fucose/colitose_synth"/>
</dbReference>
<comment type="caution">
    <text evidence="5">Lacks conserved residue(s) required for the propagation of feature annotation.</text>
</comment>
<feature type="binding site" evidence="5">
    <location>
        <begin position="101"/>
        <end position="104"/>
    </location>
    <ligand>
        <name>NADP(+)</name>
        <dbReference type="ChEBI" id="CHEBI:58349"/>
    </ligand>
</feature>
<dbReference type="EC" id="1.1.1.271" evidence="5"/>
<dbReference type="SUPFAM" id="SSF51735">
    <property type="entry name" value="NAD(P)-binding Rossmann-fold domains"/>
    <property type="match status" value="1"/>
</dbReference>
<dbReference type="PANTHER" id="PTHR43238">
    <property type="entry name" value="GDP-L-FUCOSE SYNTHASE"/>
    <property type="match status" value="1"/>
</dbReference>
<name>A0A2T3MV68_9GAMM</name>
<keyword evidence="8" id="KW-1185">Reference proteome</keyword>
<feature type="domain" description="NAD-dependent epimerase/dehydratase" evidence="6">
    <location>
        <begin position="3"/>
        <end position="234"/>
    </location>
</feature>
<keyword evidence="4 5" id="KW-0413">Isomerase</keyword>
<comment type="function">
    <text evidence="5">Catalyzes the two-step NADP-dependent conversion of GDP-4-dehydro-6-deoxy-D-mannose to GDP-fucose, involving an epimerase and a reductase reaction.</text>
</comment>
<feature type="site" description="Important for catalytic activity" evidence="5">
    <location>
        <position position="105"/>
    </location>
</feature>
<comment type="similarity">
    <text evidence="1 5">Belongs to the NAD(P)-dependent epimerase/dehydratase family. Fucose synthase subfamily.</text>
</comment>
<dbReference type="Proteomes" id="UP000240904">
    <property type="component" value="Unassembled WGS sequence"/>
</dbReference>
<comment type="caution">
    <text evidence="7">The sequence shown here is derived from an EMBL/GenBank/DDBJ whole genome shotgun (WGS) entry which is preliminary data.</text>
</comment>